<accession>A0AA47P436</accession>
<dbReference type="GO" id="GO:0046872">
    <property type="term" value="F:metal ion binding"/>
    <property type="evidence" value="ECO:0007669"/>
    <property type="project" value="UniProtKB-KW"/>
</dbReference>
<keyword evidence="7" id="KW-1185">Reference proteome</keyword>
<keyword evidence="4" id="KW-0378">Hydrolase</keyword>
<evidence type="ECO:0000259" key="5">
    <source>
        <dbReference type="Pfam" id="PF00884"/>
    </source>
</evidence>
<dbReference type="GO" id="GO:0005737">
    <property type="term" value="C:cytoplasm"/>
    <property type="evidence" value="ECO:0007669"/>
    <property type="project" value="TreeGrafter"/>
</dbReference>
<protein>
    <submittedName>
        <fullName evidence="6">Iduronate 2-sulfatase</fullName>
    </submittedName>
</protein>
<comment type="cofactor">
    <cofactor evidence="1">
        <name>Ca(2+)</name>
        <dbReference type="ChEBI" id="CHEBI:29108"/>
    </cofactor>
</comment>
<dbReference type="Gene3D" id="3.40.720.10">
    <property type="entry name" value="Alkaline Phosphatase, subunit A"/>
    <property type="match status" value="1"/>
</dbReference>
<dbReference type="SUPFAM" id="SSF53649">
    <property type="entry name" value="Alkaline phosphatase-like"/>
    <property type="match status" value="1"/>
</dbReference>
<evidence type="ECO:0000313" key="6">
    <source>
        <dbReference type="EMBL" id="KAK0149911.1"/>
    </source>
</evidence>
<dbReference type="InterPro" id="IPR017850">
    <property type="entry name" value="Alkaline_phosphatase_core_sf"/>
</dbReference>
<feature type="domain" description="Sulfatase N-terminal" evidence="5">
    <location>
        <begin position="200"/>
        <end position="319"/>
    </location>
</feature>
<evidence type="ECO:0000256" key="2">
    <source>
        <dbReference type="ARBA" id="ARBA00008779"/>
    </source>
</evidence>
<dbReference type="InterPro" id="IPR000917">
    <property type="entry name" value="Sulfatase_N"/>
</dbReference>
<dbReference type="Proteomes" id="UP001174136">
    <property type="component" value="Unassembled WGS sequence"/>
</dbReference>
<comment type="similarity">
    <text evidence="2">Belongs to the sulfatase family.</text>
</comment>
<gene>
    <name evidence="6" type="primary">Ids</name>
    <name evidence="6" type="ORF">N1851_009356</name>
</gene>
<dbReference type="Pfam" id="PF00884">
    <property type="entry name" value="Sulfatase"/>
    <property type="match status" value="1"/>
</dbReference>
<evidence type="ECO:0000256" key="4">
    <source>
        <dbReference type="ARBA" id="ARBA00022801"/>
    </source>
</evidence>
<dbReference type="GO" id="GO:0004423">
    <property type="term" value="F:iduronate-2-sulfatase activity"/>
    <property type="evidence" value="ECO:0007669"/>
    <property type="project" value="TreeGrafter"/>
</dbReference>
<reference evidence="6" key="1">
    <citation type="journal article" date="2023" name="Front. Mar. Sci.">
        <title>A new Merluccius polli reference genome to investigate the effects of global change in West African waters.</title>
        <authorList>
            <person name="Mateo J.L."/>
            <person name="Blanco-Fernandez C."/>
            <person name="Garcia-Vazquez E."/>
            <person name="Machado-Schiaffino G."/>
        </authorList>
    </citation>
    <scope>NUCLEOTIDE SEQUENCE</scope>
    <source>
        <strain evidence="6">C29</strain>
        <tissue evidence="6">Fin</tissue>
    </source>
</reference>
<dbReference type="EMBL" id="JAOPHQ010001710">
    <property type="protein sequence ID" value="KAK0149911.1"/>
    <property type="molecule type" value="Genomic_DNA"/>
</dbReference>
<sequence length="482" mass="55416">MEREIDRRIGAASAVMRTLHGSVVVKRELSRKAKLSIYQSIFVPALTYGHELWVMTERTRSRVQAAEMSFLRRVAGLSLRDRVRSSVIREELGVDPLLLRVGRSQMRWLGHLVRMPPGHLPGEVFRARPTGRRPRGRPRTRWRDYEYLSLYPLAQMSLAPDPDVPEGLPTVAYNPWMDLRLREDVRALNTSFPYGPIPKDFQLRIRQHYFAAVSYMDAQVGRLLSALDDMGLADDTMVVFSSDHGWSLGEHGEWAKYSNFDVATRVPLMFYVPGVTFFPDWLGAGSIFPFIDVFGQSKHTFKAEKVVRNMVELVDVFPTVAYMAGLEAPDPCPDVSFKEELCTEGDNLAYTFGRQERGKDDEDIAFSQYPRPADVPQVNSDLPFLKDIKVMGYSLRSWDYRYTLWLGFDPNTFKANVTDVHAGELYMLADDPLQDNNLYNRWDHSRMLRKTSGLRHSLGLQERMRLQLLYLTAGMKARHRKP</sequence>
<name>A0AA47P436_MERPO</name>
<dbReference type="PANTHER" id="PTHR45953">
    <property type="entry name" value="IDURONATE 2-SULFATASE"/>
    <property type="match status" value="1"/>
</dbReference>
<evidence type="ECO:0000256" key="1">
    <source>
        <dbReference type="ARBA" id="ARBA00001913"/>
    </source>
</evidence>
<organism evidence="6 7">
    <name type="scientific">Merluccius polli</name>
    <name type="common">Benguela hake</name>
    <name type="synonym">Merluccius cadenati</name>
    <dbReference type="NCBI Taxonomy" id="89951"/>
    <lineage>
        <taxon>Eukaryota</taxon>
        <taxon>Metazoa</taxon>
        <taxon>Chordata</taxon>
        <taxon>Craniata</taxon>
        <taxon>Vertebrata</taxon>
        <taxon>Euteleostomi</taxon>
        <taxon>Actinopterygii</taxon>
        <taxon>Neopterygii</taxon>
        <taxon>Teleostei</taxon>
        <taxon>Neoteleostei</taxon>
        <taxon>Acanthomorphata</taxon>
        <taxon>Zeiogadaria</taxon>
        <taxon>Gadariae</taxon>
        <taxon>Gadiformes</taxon>
        <taxon>Gadoidei</taxon>
        <taxon>Merlucciidae</taxon>
        <taxon>Merluccius</taxon>
    </lineage>
</organism>
<keyword evidence="3" id="KW-0479">Metal-binding</keyword>
<evidence type="ECO:0000313" key="7">
    <source>
        <dbReference type="Proteomes" id="UP001174136"/>
    </source>
</evidence>
<evidence type="ECO:0000256" key="3">
    <source>
        <dbReference type="ARBA" id="ARBA00022723"/>
    </source>
</evidence>
<dbReference type="PANTHER" id="PTHR45953:SF1">
    <property type="entry name" value="IDURONATE 2-SULFATASE"/>
    <property type="match status" value="1"/>
</dbReference>
<dbReference type="AlphaFoldDB" id="A0AA47P436"/>
<comment type="caution">
    <text evidence="6">The sequence shown here is derived from an EMBL/GenBank/DDBJ whole genome shotgun (WGS) entry which is preliminary data.</text>
</comment>
<proteinExistence type="inferred from homology"/>